<feature type="domain" description="Heterokaryon incompatibility" evidence="1">
    <location>
        <begin position="245"/>
        <end position="426"/>
    </location>
</feature>
<dbReference type="PANTHER" id="PTHR24148:SF64">
    <property type="entry name" value="HETEROKARYON INCOMPATIBILITY DOMAIN-CONTAINING PROTEIN"/>
    <property type="match status" value="1"/>
</dbReference>
<accession>A0A177D552</accession>
<gene>
    <name evidence="2" type="ORF">CC77DRAFT_558747</name>
</gene>
<evidence type="ECO:0000259" key="1">
    <source>
        <dbReference type="Pfam" id="PF06985"/>
    </source>
</evidence>
<dbReference type="VEuPathDB" id="FungiDB:CC77DRAFT_558747"/>
<dbReference type="InterPro" id="IPR010730">
    <property type="entry name" value="HET"/>
</dbReference>
<dbReference type="PANTHER" id="PTHR24148">
    <property type="entry name" value="ANKYRIN REPEAT DOMAIN-CONTAINING PROTEIN 39 HOMOLOG-RELATED"/>
    <property type="match status" value="1"/>
</dbReference>
<dbReference type="RefSeq" id="XP_018379952.1">
    <property type="nucleotide sequence ID" value="XM_018532178.1"/>
</dbReference>
<evidence type="ECO:0000313" key="2">
    <source>
        <dbReference type="EMBL" id="OAG14531.1"/>
    </source>
</evidence>
<dbReference type="OMA" id="CIAWIND"/>
<reference evidence="2 3" key="1">
    <citation type="submission" date="2016-05" db="EMBL/GenBank/DDBJ databases">
        <title>Comparative analysis of secretome profiles of manganese(II)-oxidizing ascomycete fungi.</title>
        <authorList>
            <consortium name="DOE Joint Genome Institute"/>
            <person name="Zeiner C.A."/>
            <person name="Purvine S.O."/>
            <person name="Zink E.M."/>
            <person name="Wu S."/>
            <person name="Pasa-Tolic L."/>
            <person name="Chaput D.L."/>
            <person name="Haridas S."/>
            <person name="Grigoriev I.V."/>
            <person name="Santelli C.M."/>
            <person name="Hansel C.M."/>
        </authorList>
    </citation>
    <scope>NUCLEOTIDE SEQUENCE [LARGE SCALE GENOMIC DNA]</scope>
    <source>
        <strain evidence="2 3">SRC1lrK2f</strain>
    </source>
</reference>
<proteinExistence type="predicted"/>
<keyword evidence="3" id="KW-1185">Reference proteome</keyword>
<protein>
    <recommendedName>
        <fullName evidence="1">Heterokaryon incompatibility domain-containing protein</fullName>
    </recommendedName>
</protein>
<dbReference type="KEGG" id="aalt:CC77DRAFT_558747"/>
<dbReference type="AlphaFoldDB" id="A0A177D552"/>
<dbReference type="Pfam" id="PF06985">
    <property type="entry name" value="HET"/>
    <property type="match status" value="1"/>
</dbReference>
<dbReference type="Proteomes" id="UP000077248">
    <property type="component" value="Unassembled WGS sequence"/>
</dbReference>
<name>A0A177D552_ALTAL</name>
<dbReference type="GeneID" id="29117772"/>
<sequence length="798" mass="91290">MNDEGVIERPHAYRPGALCYAIENFVRQHADGLTHERGLENWYRILRLGTNLATFEGTLTGHQIKALQVIGEWWEGKYSVRQRGKRIAELFIFGRSFVTTKMHGFDPAKEKSFFDQDIEASLYHNALQRLFVLEFIAEEGWEVKKTKNGADLKNSDATFAQLLYDTRSDAVKFASAQRLAWHYARSPTIAPLESPSLFNHDIPAWIDTSPWLSPEEKIGLPYYLWDIKNRMTVETSTFRDQQPKYMCISHTWGRWRKPSKVKLKGVGWLIPENTRFDVTTLPQLLEDADFGLGYIWLDLLCIPQDDSEIAKREIARQTCIFGNSIPCAIWFGPDIPSWEPITRSLAWLCLDYLNSTGWEAGIRINDETLAVERPPLRDPIATPEFMMRLGCVVNHPVGIFRTEENADGTKTHHLPSWFTSLWTLQEVCLRPSMFLLDEKMRAFRARDTEPIMFDQLMAFLRVAQTAHRPDHHLDAFLDDYLVVQTEGSGGKWISAENRQQAHDLLYEMHSTETRYARSEHGKVIPRGCLEILDLGTKVREIQDVAREPIRIIRLADGRECKRSRAVAIMSVLGCTKWYQAYLQEAPVNQVYKEVLVLGRYPLQFLQEVANRFGASFYSCGLYLGPNSDPEDRLVPENLPSGSLLPFCGTIGNPYGISPVAPFVSADLQVGVTHPSVKSWSIQQDGSVYIPQAAILATQKDLIEGRQYDIWFNIYVSSVLFEEPWQSRRALTLPELLPMLPPELDSIFIVTIEGNETSMGVLMHRFSEKEMVKVGTWYTANTSLWDKALPSETVDWIVR</sequence>
<organism evidence="2 3">
    <name type="scientific">Alternaria alternata</name>
    <name type="common">Alternaria rot fungus</name>
    <name type="synonym">Torula alternata</name>
    <dbReference type="NCBI Taxonomy" id="5599"/>
    <lineage>
        <taxon>Eukaryota</taxon>
        <taxon>Fungi</taxon>
        <taxon>Dikarya</taxon>
        <taxon>Ascomycota</taxon>
        <taxon>Pezizomycotina</taxon>
        <taxon>Dothideomycetes</taxon>
        <taxon>Pleosporomycetidae</taxon>
        <taxon>Pleosporales</taxon>
        <taxon>Pleosporineae</taxon>
        <taxon>Pleosporaceae</taxon>
        <taxon>Alternaria</taxon>
        <taxon>Alternaria sect. Alternaria</taxon>
        <taxon>Alternaria alternata complex</taxon>
    </lineage>
</organism>
<dbReference type="InterPro" id="IPR052895">
    <property type="entry name" value="HetReg/Transcr_Mod"/>
</dbReference>
<dbReference type="EMBL" id="KV441499">
    <property type="protein sequence ID" value="OAG14531.1"/>
    <property type="molecule type" value="Genomic_DNA"/>
</dbReference>
<evidence type="ECO:0000313" key="3">
    <source>
        <dbReference type="Proteomes" id="UP000077248"/>
    </source>
</evidence>